<dbReference type="RefSeq" id="WP_192011731.1">
    <property type="nucleotide sequence ID" value="NZ_JACYTQ010000008.1"/>
</dbReference>
<accession>A0ABR9ASK8</accession>
<reference evidence="1 2" key="1">
    <citation type="submission" date="2020-09" db="EMBL/GenBank/DDBJ databases">
        <title>Echinicola sp. CAU 1574 isolated from sand of Sido Beach.</title>
        <authorList>
            <person name="Kim W."/>
        </authorList>
    </citation>
    <scope>NUCLEOTIDE SEQUENCE [LARGE SCALE GENOMIC DNA]</scope>
    <source>
        <strain evidence="1 2">CAU 1574</strain>
    </source>
</reference>
<gene>
    <name evidence="1" type="ORF">IFO69_19075</name>
</gene>
<organism evidence="1 2">
    <name type="scientific">Echinicola arenosa</name>
    <dbReference type="NCBI Taxonomy" id="2774144"/>
    <lineage>
        <taxon>Bacteria</taxon>
        <taxon>Pseudomonadati</taxon>
        <taxon>Bacteroidota</taxon>
        <taxon>Cytophagia</taxon>
        <taxon>Cytophagales</taxon>
        <taxon>Cyclobacteriaceae</taxon>
        <taxon>Echinicola</taxon>
    </lineage>
</organism>
<dbReference type="Proteomes" id="UP000647133">
    <property type="component" value="Unassembled WGS sequence"/>
</dbReference>
<name>A0ABR9ASK8_9BACT</name>
<dbReference type="EMBL" id="JACYTQ010000008">
    <property type="protein sequence ID" value="MBD8490863.1"/>
    <property type="molecule type" value="Genomic_DNA"/>
</dbReference>
<evidence type="ECO:0008006" key="3">
    <source>
        <dbReference type="Google" id="ProtNLM"/>
    </source>
</evidence>
<keyword evidence="2" id="KW-1185">Reference proteome</keyword>
<evidence type="ECO:0000313" key="2">
    <source>
        <dbReference type="Proteomes" id="UP000647133"/>
    </source>
</evidence>
<sequence length="158" mass="18002">MKVTLIYLGIFILLMGGVFSLMANDQSPSEKLLGDWEEVSWEYEKLDAAQGEEEWTLSKSITQQLKQEISQELAIHKAETWSFFPDGKISLEGKNGKASTLSWTLKGRGHVLKLFGHADSVEHYQIQKLTDDTMEIHFNTDLQARGIIKMTFKKINHS</sequence>
<proteinExistence type="predicted"/>
<protein>
    <recommendedName>
        <fullName evidence="3">Lipocalin-like domain-containing protein</fullName>
    </recommendedName>
</protein>
<evidence type="ECO:0000313" key="1">
    <source>
        <dbReference type="EMBL" id="MBD8490863.1"/>
    </source>
</evidence>
<comment type="caution">
    <text evidence="1">The sequence shown here is derived from an EMBL/GenBank/DDBJ whole genome shotgun (WGS) entry which is preliminary data.</text>
</comment>